<feature type="transmembrane region" description="Helical" evidence="1">
    <location>
        <begin position="6"/>
        <end position="27"/>
    </location>
</feature>
<name>A0AAU7CIB3_9BACT</name>
<reference evidence="2" key="1">
    <citation type="submission" date="2024-05" db="EMBL/GenBank/DDBJ databases">
        <title>Planctomycetes of the genus Singulisphaera possess chitinolytic capabilities.</title>
        <authorList>
            <person name="Ivanova A."/>
        </authorList>
    </citation>
    <scope>NUCLEOTIDE SEQUENCE</scope>
    <source>
        <strain evidence="2">Ch08T</strain>
    </source>
</reference>
<gene>
    <name evidence="2" type="ORF">V5E97_02015</name>
</gene>
<keyword evidence="1" id="KW-1133">Transmembrane helix</keyword>
<keyword evidence="1" id="KW-0812">Transmembrane</keyword>
<evidence type="ECO:0000313" key="2">
    <source>
        <dbReference type="EMBL" id="XBH04818.1"/>
    </source>
</evidence>
<accession>A0AAU7CIB3</accession>
<protein>
    <submittedName>
        <fullName evidence="2">Uncharacterized protein</fullName>
    </submittedName>
</protein>
<evidence type="ECO:0000256" key="1">
    <source>
        <dbReference type="SAM" id="Phobius"/>
    </source>
</evidence>
<feature type="transmembrane region" description="Helical" evidence="1">
    <location>
        <begin position="74"/>
        <end position="95"/>
    </location>
</feature>
<keyword evidence="1" id="KW-0472">Membrane</keyword>
<dbReference type="EMBL" id="CP155447">
    <property type="protein sequence ID" value="XBH04818.1"/>
    <property type="molecule type" value="Genomic_DNA"/>
</dbReference>
<proteinExistence type="predicted"/>
<dbReference type="AlphaFoldDB" id="A0AAU7CIB3"/>
<sequence length="103" mass="10866">MIGLGMIWAMLGPRSIALIVMVVLALYGRSGVLQTRQARAILPWLTPARRAPGSAATPPSRPAARLGLGGDRTFWFFTILAAAALAAWIVTRTIIVSGSGVSH</sequence>
<organism evidence="2">
    <name type="scientific">Singulisphaera sp. Ch08</name>
    <dbReference type="NCBI Taxonomy" id="3120278"/>
    <lineage>
        <taxon>Bacteria</taxon>
        <taxon>Pseudomonadati</taxon>
        <taxon>Planctomycetota</taxon>
        <taxon>Planctomycetia</taxon>
        <taxon>Isosphaerales</taxon>
        <taxon>Isosphaeraceae</taxon>
        <taxon>Singulisphaera</taxon>
    </lineage>
</organism>
<dbReference type="RefSeq" id="WP_406697617.1">
    <property type="nucleotide sequence ID" value="NZ_CP155447.1"/>
</dbReference>